<evidence type="ECO:0000259" key="2">
    <source>
        <dbReference type="Pfam" id="PF13338"/>
    </source>
</evidence>
<feature type="region of interest" description="Disordered" evidence="1">
    <location>
        <begin position="1"/>
        <end position="48"/>
    </location>
</feature>
<proteinExistence type="predicted"/>
<dbReference type="Proteomes" id="UP000433406">
    <property type="component" value="Unassembled WGS sequence"/>
</dbReference>
<evidence type="ECO:0000313" key="4">
    <source>
        <dbReference type="Proteomes" id="UP000433406"/>
    </source>
</evidence>
<evidence type="ECO:0000313" key="3">
    <source>
        <dbReference type="EMBL" id="MTB94697.1"/>
    </source>
</evidence>
<reference evidence="3 4" key="1">
    <citation type="submission" date="2019-10" db="EMBL/GenBank/DDBJ databases">
        <title>Nocardioides novel species isolated from the excrement of Marmot.</title>
        <authorList>
            <person name="Zhang G."/>
        </authorList>
    </citation>
    <scope>NUCLEOTIDE SEQUENCE [LARGE SCALE GENOMIC DNA]</scope>
    <source>
        <strain evidence="4">zg-579</strain>
    </source>
</reference>
<organism evidence="3 4">
    <name type="scientific">Nocardioides marmotae</name>
    <dbReference type="NCBI Taxonomy" id="2663857"/>
    <lineage>
        <taxon>Bacteria</taxon>
        <taxon>Bacillati</taxon>
        <taxon>Actinomycetota</taxon>
        <taxon>Actinomycetes</taxon>
        <taxon>Propionibacteriales</taxon>
        <taxon>Nocardioidaceae</taxon>
        <taxon>Nocardioides</taxon>
    </lineage>
</organism>
<dbReference type="AlphaFoldDB" id="A0A6I3IZW0"/>
<dbReference type="InterPro" id="IPR025159">
    <property type="entry name" value="AbiEi_N"/>
</dbReference>
<accession>A0A6I3IZW0</accession>
<dbReference type="EMBL" id="WLCI01000006">
    <property type="protein sequence ID" value="MTB94697.1"/>
    <property type="molecule type" value="Genomic_DNA"/>
</dbReference>
<keyword evidence="4" id="KW-1185">Reference proteome</keyword>
<feature type="domain" description="AbiEi antitoxin N-terminal" evidence="2">
    <location>
        <begin position="52"/>
        <end position="96"/>
    </location>
</feature>
<name>A0A6I3IZW0_9ACTN</name>
<comment type="caution">
    <text evidence="3">The sequence shown here is derived from an EMBL/GenBank/DDBJ whole genome shotgun (WGS) entry which is preliminary data.</text>
</comment>
<dbReference type="Pfam" id="PF13338">
    <property type="entry name" value="AbiEi_4"/>
    <property type="match status" value="1"/>
</dbReference>
<evidence type="ECO:0000256" key="1">
    <source>
        <dbReference type="SAM" id="MobiDB-lite"/>
    </source>
</evidence>
<gene>
    <name evidence="3" type="ORF">GGQ22_06340</name>
</gene>
<protein>
    <recommendedName>
        <fullName evidence="2">AbiEi antitoxin N-terminal domain-containing protein</fullName>
    </recommendedName>
</protein>
<sequence length="361" mass="40225">MVHQGMQANRRRTAEPPTQPPQARCRPCCPQGPPGTGRAGGPSADGRTMDPLRVLAEEIGFFTRAQARDAGYADRDVTRAVRQGLWRRIRRGYYTFGDLWRIADPVDQHRIRSRAVIDSLGDRVALSHVSGVIEHGVDVWGLDLSRVHVTRLDGGPGRIEGDVVHHEGFCGAGEVVERDGRRVLPPERCVVEAGSRTDNERALVMMDSLLHRGLVEHGELFAQFELMARWPFVQHLHLAVRMADGRAESVGESRGRYLFWSHGLPVPQLQYAVRDSKGAVVATSDWGWPEHGLLGEFDGQLKYGRLLRPGQDAGSVVFAEKQREDLAREVSGMGMVRLVWSDYDRPALTVARVRRALRLSG</sequence>